<dbReference type="InterPro" id="IPR011768">
    <property type="entry name" value="Transl_elongation_fac_P"/>
</dbReference>
<proteinExistence type="inferred from homology"/>
<dbReference type="FunFam" id="2.30.30.30:FF:000003">
    <property type="entry name" value="Elongation factor P"/>
    <property type="match status" value="1"/>
</dbReference>
<comment type="subcellular location">
    <subcellularLocation>
        <location evidence="1">Cytoplasm</location>
    </subcellularLocation>
</comment>
<evidence type="ECO:0000256" key="1">
    <source>
        <dbReference type="ARBA" id="ARBA00004496"/>
    </source>
</evidence>
<dbReference type="AlphaFoldDB" id="A0A381YLI6"/>
<dbReference type="SUPFAM" id="SSF50104">
    <property type="entry name" value="Translation proteins SH3-like domain"/>
    <property type="match status" value="1"/>
</dbReference>
<dbReference type="Pfam" id="PF01132">
    <property type="entry name" value="EFP"/>
    <property type="match status" value="1"/>
</dbReference>
<dbReference type="InterPro" id="IPR020599">
    <property type="entry name" value="Transl_elong_fac_P/YeiP"/>
</dbReference>
<dbReference type="SUPFAM" id="SSF50249">
    <property type="entry name" value="Nucleic acid-binding proteins"/>
    <property type="match status" value="2"/>
</dbReference>
<evidence type="ECO:0000256" key="5">
    <source>
        <dbReference type="ARBA" id="ARBA00022768"/>
    </source>
</evidence>
<keyword evidence="5" id="KW-0251">Elongation factor</keyword>
<evidence type="ECO:0000256" key="3">
    <source>
        <dbReference type="ARBA" id="ARBA00009479"/>
    </source>
</evidence>
<dbReference type="Pfam" id="PF09285">
    <property type="entry name" value="Elong-fact-P_C"/>
    <property type="match status" value="1"/>
</dbReference>
<dbReference type="InterPro" id="IPR008991">
    <property type="entry name" value="Translation_prot_SH3-like_sf"/>
</dbReference>
<evidence type="ECO:0000259" key="8">
    <source>
        <dbReference type="SMART" id="SM01185"/>
    </source>
</evidence>
<dbReference type="PANTHER" id="PTHR30053">
    <property type="entry name" value="ELONGATION FACTOR P"/>
    <property type="match status" value="1"/>
</dbReference>
<dbReference type="UniPathway" id="UPA00345"/>
<dbReference type="PIRSF" id="PIRSF005901">
    <property type="entry name" value="EF-P"/>
    <property type="match status" value="1"/>
</dbReference>
<feature type="domain" description="Translation elongation factor P/YeiP central" evidence="8">
    <location>
        <begin position="69"/>
        <end position="123"/>
    </location>
</feature>
<evidence type="ECO:0000259" key="7">
    <source>
        <dbReference type="SMART" id="SM00841"/>
    </source>
</evidence>
<dbReference type="InterPro" id="IPR012340">
    <property type="entry name" value="NA-bd_OB-fold"/>
</dbReference>
<dbReference type="FunFam" id="2.40.50.140:FF:000009">
    <property type="entry name" value="Elongation factor P"/>
    <property type="match status" value="1"/>
</dbReference>
<dbReference type="InterPro" id="IPR014722">
    <property type="entry name" value="Rib_uL2_dom2"/>
</dbReference>
<gene>
    <name evidence="9" type="ORF">METZ01_LOCUS130275</name>
</gene>
<dbReference type="EMBL" id="UINC01018432">
    <property type="protein sequence ID" value="SVA77421.1"/>
    <property type="molecule type" value="Genomic_DNA"/>
</dbReference>
<dbReference type="Gene3D" id="2.40.50.140">
    <property type="entry name" value="Nucleic acid-binding proteins"/>
    <property type="match status" value="2"/>
</dbReference>
<dbReference type="CDD" id="cd05794">
    <property type="entry name" value="S1_EF-P_repeat_2"/>
    <property type="match status" value="1"/>
</dbReference>
<dbReference type="InterPro" id="IPR001059">
    <property type="entry name" value="Transl_elong_P/YeiP_cen"/>
</dbReference>
<comment type="pathway">
    <text evidence="2">Protein biosynthesis; polypeptide chain elongation.</text>
</comment>
<dbReference type="FunFam" id="2.40.50.140:FF:000004">
    <property type="entry name" value="Elongation factor P"/>
    <property type="match status" value="1"/>
</dbReference>
<evidence type="ECO:0000256" key="2">
    <source>
        <dbReference type="ARBA" id="ARBA00004815"/>
    </source>
</evidence>
<dbReference type="HAMAP" id="MF_00141">
    <property type="entry name" value="EF_P"/>
    <property type="match status" value="1"/>
</dbReference>
<dbReference type="Pfam" id="PF08207">
    <property type="entry name" value="EFP_N"/>
    <property type="match status" value="1"/>
</dbReference>
<evidence type="ECO:0008006" key="10">
    <source>
        <dbReference type="Google" id="ProtNLM"/>
    </source>
</evidence>
<comment type="similarity">
    <text evidence="3">Belongs to the elongation factor P family.</text>
</comment>
<keyword evidence="4" id="KW-0963">Cytoplasm</keyword>
<sequence length="187" mass="20842">MVSYSTSDLKVGLKVLIEGNPCEIIEEEFVKPGKGQAFSKIKYRNLLNERVGEKTCKVGESLESADILEVEMQYLYSDGPNWHFMNTENYEQIAINEKKISMNSSWLTEEDKCKVLLWDGSPISVTPPNFVELEIIETEPGLKGDTVSGGTKLATLATGVEIKVPLFISRGDTVIVDTRKGEYSGRK</sequence>
<dbReference type="GO" id="GO:0043043">
    <property type="term" value="P:peptide biosynthetic process"/>
    <property type="evidence" value="ECO:0007669"/>
    <property type="project" value="InterPro"/>
</dbReference>
<dbReference type="GO" id="GO:0003746">
    <property type="term" value="F:translation elongation factor activity"/>
    <property type="evidence" value="ECO:0007669"/>
    <property type="project" value="UniProtKB-KW"/>
</dbReference>
<name>A0A381YLI6_9ZZZZ</name>
<accession>A0A381YLI6</accession>
<dbReference type="Gene3D" id="2.30.30.30">
    <property type="match status" value="1"/>
</dbReference>
<dbReference type="SMART" id="SM00841">
    <property type="entry name" value="Elong-fact-P_C"/>
    <property type="match status" value="1"/>
</dbReference>
<dbReference type="GO" id="GO:0005829">
    <property type="term" value="C:cytosol"/>
    <property type="evidence" value="ECO:0007669"/>
    <property type="project" value="UniProtKB-ARBA"/>
</dbReference>
<organism evidence="9">
    <name type="scientific">marine metagenome</name>
    <dbReference type="NCBI Taxonomy" id="408172"/>
    <lineage>
        <taxon>unclassified sequences</taxon>
        <taxon>metagenomes</taxon>
        <taxon>ecological metagenomes</taxon>
    </lineage>
</organism>
<dbReference type="PROSITE" id="PS01275">
    <property type="entry name" value="EFP"/>
    <property type="match status" value="1"/>
</dbReference>
<dbReference type="CDD" id="cd04470">
    <property type="entry name" value="S1_EF-P_repeat_1"/>
    <property type="match status" value="1"/>
</dbReference>
<dbReference type="NCBIfam" id="NF001810">
    <property type="entry name" value="PRK00529.1"/>
    <property type="match status" value="1"/>
</dbReference>
<protein>
    <recommendedName>
        <fullName evidence="10">Translation elongation factor P/YeiP central domain-containing protein</fullName>
    </recommendedName>
</protein>
<evidence type="ECO:0000313" key="9">
    <source>
        <dbReference type="EMBL" id="SVA77421.1"/>
    </source>
</evidence>
<reference evidence="9" key="1">
    <citation type="submission" date="2018-05" db="EMBL/GenBank/DDBJ databases">
        <authorList>
            <person name="Lanie J.A."/>
            <person name="Ng W.-L."/>
            <person name="Kazmierczak K.M."/>
            <person name="Andrzejewski T.M."/>
            <person name="Davidsen T.M."/>
            <person name="Wayne K.J."/>
            <person name="Tettelin H."/>
            <person name="Glass J.I."/>
            <person name="Rusch D."/>
            <person name="Podicherti R."/>
            <person name="Tsui H.-C.T."/>
            <person name="Winkler M.E."/>
        </authorList>
    </citation>
    <scope>NUCLEOTIDE SEQUENCE</scope>
</reference>
<keyword evidence="6" id="KW-0648">Protein biosynthesis</keyword>
<evidence type="ECO:0000256" key="6">
    <source>
        <dbReference type="ARBA" id="ARBA00022917"/>
    </source>
</evidence>
<dbReference type="InterPro" id="IPR013852">
    <property type="entry name" value="Transl_elong_P/YeiP_CS"/>
</dbReference>
<dbReference type="InterPro" id="IPR013185">
    <property type="entry name" value="Transl_elong_KOW-like"/>
</dbReference>
<dbReference type="SMART" id="SM01185">
    <property type="entry name" value="EFP"/>
    <property type="match status" value="1"/>
</dbReference>
<dbReference type="PANTHER" id="PTHR30053:SF12">
    <property type="entry name" value="ELONGATION FACTOR P (EF-P) FAMILY PROTEIN"/>
    <property type="match status" value="1"/>
</dbReference>
<feature type="domain" description="Elongation factor P C-terminal" evidence="7">
    <location>
        <begin position="131"/>
        <end position="186"/>
    </location>
</feature>
<evidence type="ECO:0000256" key="4">
    <source>
        <dbReference type="ARBA" id="ARBA00022490"/>
    </source>
</evidence>
<dbReference type="NCBIfam" id="TIGR00038">
    <property type="entry name" value="efp"/>
    <property type="match status" value="1"/>
</dbReference>
<dbReference type="InterPro" id="IPR015365">
    <property type="entry name" value="Elong-fact-P_C"/>
</dbReference>